<dbReference type="Pfam" id="PF00083">
    <property type="entry name" value="Sugar_tr"/>
    <property type="match status" value="1"/>
</dbReference>
<dbReference type="RefSeq" id="WP_092703686.1">
    <property type="nucleotide sequence ID" value="NZ_FOSR01000008.1"/>
</dbReference>
<dbReference type="PROSITE" id="PS50850">
    <property type="entry name" value="MFS"/>
    <property type="match status" value="1"/>
</dbReference>
<evidence type="ECO:0000256" key="4">
    <source>
        <dbReference type="ARBA" id="ARBA00022692"/>
    </source>
</evidence>
<dbReference type="CDD" id="cd17315">
    <property type="entry name" value="MFS_GLUT_like"/>
    <property type="match status" value="1"/>
</dbReference>
<dbReference type="EMBL" id="FOSR01000008">
    <property type="protein sequence ID" value="SFK87461.1"/>
    <property type="molecule type" value="Genomic_DNA"/>
</dbReference>
<sequence length="462" mass="50037">MNATAPPAATHSKATAVFTCILAALAGLMFGLDVGVISGAQQFIQKDFAISDHTIEWVVSSMMAGAALGALGAAWMSSALGRKRSLIIGAVLFVIGSILCGTAGSPAILIVGRIVLGVAIGIASFTAPLYLAEIAPEKIRGAMISLYQLMITIGILVAFLSDTAFSYTGNWRWMLGVIAIPGVLFLFGVVFLPCSPRWLMMRGQHEEAERVLHKLRADKDAVALELAEITEQLKVPQRGFHLFFQNRNFRRSVGLGIVLQVMQQLTGMNVVMYYAPRIFQGMGYNTESQLWFTAIVGLTNVLATFIAIAFVDKLGRKPILYAGFVVMTIGLGIVGTMMHLGIHTHAEQLFTVGMLLIFIIGFAMSAGPLIWTVCSEIQPLKGRDFGIGCSTITNWVANMIVGGTFLSLLNGIGDAGTFWLYAAFNAVFILLTFWLVPETKNISLEHIERNLMAGKPLRRIGQ</sequence>
<evidence type="ECO:0000256" key="9">
    <source>
        <dbReference type="SAM" id="Phobius"/>
    </source>
</evidence>
<evidence type="ECO:0000256" key="7">
    <source>
        <dbReference type="RuleBase" id="RU003346"/>
    </source>
</evidence>
<dbReference type="InterPro" id="IPR003663">
    <property type="entry name" value="Sugar/inositol_transpt"/>
</dbReference>
<protein>
    <submittedName>
        <fullName evidence="11">MFS transporter, SP family, galactose:H+ symporter</fullName>
    </submittedName>
</protein>
<keyword evidence="6 9" id="KW-0472">Membrane</keyword>
<feature type="transmembrane region" description="Helical" evidence="9">
    <location>
        <begin position="392"/>
        <end position="412"/>
    </location>
</feature>
<evidence type="ECO:0000313" key="12">
    <source>
        <dbReference type="Proteomes" id="UP000198725"/>
    </source>
</evidence>
<feature type="transmembrane region" description="Helical" evidence="9">
    <location>
        <begin position="144"/>
        <end position="161"/>
    </location>
</feature>
<dbReference type="InterPro" id="IPR020846">
    <property type="entry name" value="MFS_dom"/>
</dbReference>
<organism evidence="11 12">
    <name type="scientific">Rhodanobacter glycinis</name>
    <dbReference type="NCBI Taxonomy" id="582702"/>
    <lineage>
        <taxon>Bacteria</taxon>
        <taxon>Pseudomonadati</taxon>
        <taxon>Pseudomonadota</taxon>
        <taxon>Gammaproteobacteria</taxon>
        <taxon>Lysobacterales</taxon>
        <taxon>Rhodanobacteraceae</taxon>
        <taxon>Rhodanobacter</taxon>
    </lineage>
</organism>
<dbReference type="PANTHER" id="PTHR48020">
    <property type="entry name" value="PROTON MYO-INOSITOL COTRANSPORTER"/>
    <property type="match status" value="1"/>
</dbReference>
<dbReference type="GO" id="GO:0022857">
    <property type="term" value="F:transmembrane transporter activity"/>
    <property type="evidence" value="ECO:0007669"/>
    <property type="project" value="InterPro"/>
</dbReference>
<feature type="coiled-coil region" evidence="8">
    <location>
        <begin position="205"/>
        <end position="232"/>
    </location>
</feature>
<feature type="transmembrane region" description="Helical" evidence="9">
    <location>
        <begin position="173"/>
        <end position="192"/>
    </location>
</feature>
<dbReference type="AlphaFoldDB" id="A0A1I4D652"/>
<reference evidence="12" key="1">
    <citation type="submission" date="2016-10" db="EMBL/GenBank/DDBJ databases">
        <authorList>
            <person name="Varghese N."/>
            <person name="Submissions S."/>
        </authorList>
    </citation>
    <scope>NUCLEOTIDE SEQUENCE [LARGE SCALE GENOMIC DNA]</scope>
    <source>
        <strain evidence="12">MO64</strain>
    </source>
</reference>
<evidence type="ECO:0000256" key="2">
    <source>
        <dbReference type="ARBA" id="ARBA00010992"/>
    </source>
</evidence>
<feature type="transmembrane region" description="Helical" evidence="9">
    <location>
        <begin position="110"/>
        <end position="132"/>
    </location>
</feature>
<feature type="transmembrane region" description="Helical" evidence="9">
    <location>
        <begin position="16"/>
        <end position="37"/>
    </location>
</feature>
<accession>A0A1I4D652</accession>
<dbReference type="PRINTS" id="PR00171">
    <property type="entry name" value="SUGRTRNSPORT"/>
</dbReference>
<comment type="similarity">
    <text evidence="2 7">Belongs to the major facilitator superfamily. Sugar transporter (TC 2.A.1.1) family.</text>
</comment>
<evidence type="ECO:0000256" key="6">
    <source>
        <dbReference type="ARBA" id="ARBA00023136"/>
    </source>
</evidence>
<proteinExistence type="inferred from homology"/>
<dbReference type="InterPro" id="IPR005828">
    <property type="entry name" value="MFS_sugar_transport-like"/>
</dbReference>
<dbReference type="PANTHER" id="PTHR48020:SF12">
    <property type="entry name" value="PROTON MYO-INOSITOL COTRANSPORTER"/>
    <property type="match status" value="1"/>
</dbReference>
<evidence type="ECO:0000256" key="3">
    <source>
        <dbReference type="ARBA" id="ARBA00022448"/>
    </source>
</evidence>
<dbReference type="FunFam" id="1.20.1250.20:FF:000134">
    <property type="entry name" value="MFS sugar transporter protein"/>
    <property type="match status" value="1"/>
</dbReference>
<keyword evidence="5 9" id="KW-1133">Transmembrane helix</keyword>
<comment type="subcellular location">
    <subcellularLocation>
        <location evidence="1">Membrane</location>
        <topology evidence="1">Multi-pass membrane protein</topology>
    </subcellularLocation>
</comment>
<evidence type="ECO:0000256" key="1">
    <source>
        <dbReference type="ARBA" id="ARBA00004141"/>
    </source>
</evidence>
<evidence type="ECO:0000259" key="10">
    <source>
        <dbReference type="PROSITE" id="PS50850"/>
    </source>
</evidence>
<dbReference type="Proteomes" id="UP000198725">
    <property type="component" value="Unassembled WGS sequence"/>
</dbReference>
<keyword evidence="12" id="KW-1185">Reference proteome</keyword>
<evidence type="ECO:0000256" key="8">
    <source>
        <dbReference type="SAM" id="Coils"/>
    </source>
</evidence>
<feature type="transmembrane region" description="Helical" evidence="9">
    <location>
        <begin position="348"/>
        <end position="371"/>
    </location>
</feature>
<dbReference type="Gene3D" id="1.20.1250.20">
    <property type="entry name" value="MFS general substrate transporter like domains"/>
    <property type="match status" value="1"/>
</dbReference>
<keyword evidence="8" id="KW-0175">Coiled coil</keyword>
<feature type="transmembrane region" description="Helical" evidence="9">
    <location>
        <begin position="86"/>
        <end position="104"/>
    </location>
</feature>
<name>A0A1I4D652_9GAMM</name>
<dbReference type="NCBIfam" id="TIGR00879">
    <property type="entry name" value="SP"/>
    <property type="match status" value="1"/>
</dbReference>
<evidence type="ECO:0000313" key="11">
    <source>
        <dbReference type="EMBL" id="SFK87461.1"/>
    </source>
</evidence>
<dbReference type="GO" id="GO:0016020">
    <property type="term" value="C:membrane"/>
    <property type="evidence" value="ECO:0007669"/>
    <property type="project" value="UniProtKB-SubCell"/>
</dbReference>
<feature type="transmembrane region" description="Helical" evidence="9">
    <location>
        <begin position="318"/>
        <end position="342"/>
    </location>
</feature>
<feature type="transmembrane region" description="Helical" evidence="9">
    <location>
        <begin position="253"/>
        <end position="275"/>
    </location>
</feature>
<keyword evidence="4 9" id="KW-0812">Transmembrane</keyword>
<feature type="transmembrane region" description="Helical" evidence="9">
    <location>
        <begin position="290"/>
        <end position="311"/>
    </location>
</feature>
<dbReference type="SUPFAM" id="SSF103473">
    <property type="entry name" value="MFS general substrate transporter"/>
    <property type="match status" value="1"/>
</dbReference>
<feature type="domain" description="Major facilitator superfamily (MFS) profile" evidence="10">
    <location>
        <begin position="19"/>
        <end position="440"/>
    </location>
</feature>
<feature type="transmembrane region" description="Helical" evidence="9">
    <location>
        <begin position="418"/>
        <end position="436"/>
    </location>
</feature>
<dbReference type="InterPro" id="IPR050814">
    <property type="entry name" value="Myo-inositol_Transporter"/>
</dbReference>
<dbReference type="PROSITE" id="PS00216">
    <property type="entry name" value="SUGAR_TRANSPORT_1"/>
    <property type="match status" value="1"/>
</dbReference>
<dbReference type="InterPro" id="IPR005829">
    <property type="entry name" value="Sugar_transporter_CS"/>
</dbReference>
<gene>
    <name evidence="11" type="ORF">SAMN05192579_10835</name>
</gene>
<evidence type="ECO:0000256" key="5">
    <source>
        <dbReference type="ARBA" id="ARBA00022989"/>
    </source>
</evidence>
<keyword evidence="3 7" id="KW-0813">Transport</keyword>
<dbReference type="InterPro" id="IPR036259">
    <property type="entry name" value="MFS_trans_sf"/>
</dbReference>
<dbReference type="PROSITE" id="PS00217">
    <property type="entry name" value="SUGAR_TRANSPORT_2"/>
    <property type="match status" value="1"/>
</dbReference>
<feature type="transmembrane region" description="Helical" evidence="9">
    <location>
        <begin position="57"/>
        <end position="74"/>
    </location>
</feature>